<accession>A0A4R0PB07</accession>
<keyword evidence="2" id="KW-1185">Reference proteome</keyword>
<reference evidence="1 2" key="1">
    <citation type="journal article" date="2015" name="Antonie Van Leeuwenhoek">
        <title>Oricola cellulosilytica gen. nov., sp. nov., a cellulose-degrading bacterium of the family Phyllobacteriaceae isolated from surface seashore water, and emended descriptions of Mesorhizobium loti and Phyllobacterium myrsinacearum.</title>
        <authorList>
            <person name="Hameed A."/>
            <person name="Shahina M."/>
            <person name="Lai W.A."/>
            <person name="Lin S.Y."/>
            <person name="Young L.S."/>
            <person name="Liu Y.C."/>
            <person name="Hsu Y.H."/>
            <person name="Young C.C."/>
        </authorList>
    </citation>
    <scope>NUCLEOTIDE SEQUENCE [LARGE SCALE GENOMIC DNA]</scope>
    <source>
        <strain evidence="1 2">KCTC 52183</strain>
    </source>
</reference>
<dbReference type="Proteomes" id="UP000291301">
    <property type="component" value="Unassembled WGS sequence"/>
</dbReference>
<sequence length="191" mass="20625">MDILNGGLVMHFYRTVNVKSVSALLGLLVLAACQTAKVDDTLGDPDAELTADDLRAYCPRPVLREGTAILRTFTRGNENNPDEIIYQATITDVTRTCRYRDGLLYMSVVAAGRVVNGPKGTTGNLELPVRVAISHGEDLPYSRLGKINVPISPGGGATQFIYKDEQVSVPAPTEPSLQVFVGFDEGPYNTP</sequence>
<dbReference type="EMBL" id="SJST01000005">
    <property type="protein sequence ID" value="TCD13485.1"/>
    <property type="molecule type" value="Genomic_DNA"/>
</dbReference>
<evidence type="ECO:0000313" key="1">
    <source>
        <dbReference type="EMBL" id="TCD13485.1"/>
    </source>
</evidence>
<evidence type="ECO:0000313" key="2">
    <source>
        <dbReference type="Proteomes" id="UP000291301"/>
    </source>
</evidence>
<name>A0A4R0PB07_9HYPH</name>
<dbReference type="RefSeq" id="WP_131569785.1">
    <property type="nucleotide sequence ID" value="NZ_JAINFK010000006.1"/>
</dbReference>
<dbReference type="AlphaFoldDB" id="A0A4R0PB07"/>
<protein>
    <recommendedName>
        <fullName evidence="3">Lipoprotein</fullName>
    </recommendedName>
</protein>
<dbReference type="OrthoDB" id="8446614at2"/>
<gene>
    <name evidence="1" type="ORF">E0D97_13490</name>
</gene>
<organism evidence="1 2">
    <name type="scientific">Oricola cellulosilytica</name>
    <dbReference type="NCBI Taxonomy" id="1429082"/>
    <lineage>
        <taxon>Bacteria</taxon>
        <taxon>Pseudomonadati</taxon>
        <taxon>Pseudomonadota</taxon>
        <taxon>Alphaproteobacteria</taxon>
        <taxon>Hyphomicrobiales</taxon>
        <taxon>Ahrensiaceae</taxon>
        <taxon>Oricola</taxon>
    </lineage>
</organism>
<evidence type="ECO:0008006" key="3">
    <source>
        <dbReference type="Google" id="ProtNLM"/>
    </source>
</evidence>
<comment type="caution">
    <text evidence="1">The sequence shown here is derived from an EMBL/GenBank/DDBJ whole genome shotgun (WGS) entry which is preliminary data.</text>
</comment>
<proteinExistence type="predicted"/>